<evidence type="ECO:0000313" key="2">
    <source>
        <dbReference type="EMBL" id="KIW12734.1"/>
    </source>
</evidence>
<gene>
    <name evidence="2" type="ORF">PV08_07920</name>
</gene>
<dbReference type="VEuPathDB" id="FungiDB:PV08_07920"/>
<name>A0A0D2BNM6_9EURO</name>
<protein>
    <submittedName>
        <fullName evidence="2">Uncharacterized protein</fullName>
    </submittedName>
</protein>
<reference evidence="2 3" key="1">
    <citation type="submission" date="2015-01" db="EMBL/GenBank/DDBJ databases">
        <title>The Genome Sequence of Exophiala spinifera CBS89968.</title>
        <authorList>
            <consortium name="The Broad Institute Genomics Platform"/>
            <person name="Cuomo C."/>
            <person name="de Hoog S."/>
            <person name="Gorbushina A."/>
            <person name="Stielow B."/>
            <person name="Teixiera M."/>
            <person name="Abouelleil A."/>
            <person name="Chapman S.B."/>
            <person name="Priest M."/>
            <person name="Young S.K."/>
            <person name="Wortman J."/>
            <person name="Nusbaum C."/>
            <person name="Birren B."/>
        </authorList>
    </citation>
    <scope>NUCLEOTIDE SEQUENCE [LARGE SCALE GENOMIC DNA]</scope>
    <source>
        <strain evidence="2 3">CBS 89968</strain>
    </source>
</reference>
<dbReference type="GeneID" id="27335003"/>
<evidence type="ECO:0000313" key="3">
    <source>
        <dbReference type="Proteomes" id="UP000053328"/>
    </source>
</evidence>
<dbReference type="AlphaFoldDB" id="A0A0D2BNM6"/>
<dbReference type="EMBL" id="KN847497">
    <property type="protein sequence ID" value="KIW12734.1"/>
    <property type="molecule type" value="Genomic_DNA"/>
</dbReference>
<evidence type="ECO:0000256" key="1">
    <source>
        <dbReference type="SAM" id="MobiDB-lite"/>
    </source>
</evidence>
<proteinExistence type="predicted"/>
<dbReference type="HOGENOM" id="CLU_1948834_0_0_1"/>
<sequence>MGDHIGPNGSDDDLDYGDNIDLDYGDHLDLDDGDHLDLDHSDRNDLNNGGHDDLYHSDHNEPDYSKICDALTRTLAVISEVTSTFICNLDEESYENLNGIVKESIRKMENISQMLDDRARHNESDAESS</sequence>
<dbReference type="Proteomes" id="UP000053328">
    <property type="component" value="Unassembled WGS sequence"/>
</dbReference>
<keyword evidence="3" id="KW-1185">Reference proteome</keyword>
<accession>A0A0D2BNM6</accession>
<feature type="region of interest" description="Disordered" evidence="1">
    <location>
        <begin position="31"/>
        <end position="59"/>
    </location>
</feature>
<dbReference type="RefSeq" id="XP_016232950.1">
    <property type="nucleotide sequence ID" value="XM_016382247.1"/>
</dbReference>
<organism evidence="2 3">
    <name type="scientific">Exophiala spinifera</name>
    <dbReference type="NCBI Taxonomy" id="91928"/>
    <lineage>
        <taxon>Eukaryota</taxon>
        <taxon>Fungi</taxon>
        <taxon>Dikarya</taxon>
        <taxon>Ascomycota</taxon>
        <taxon>Pezizomycotina</taxon>
        <taxon>Eurotiomycetes</taxon>
        <taxon>Chaetothyriomycetidae</taxon>
        <taxon>Chaetothyriales</taxon>
        <taxon>Herpotrichiellaceae</taxon>
        <taxon>Exophiala</taxon>
    </lineage>
</organism>